<dbReference type="AlphaFoldDB" id="X1CQ35"/>
<evidence type="ECO:0000313" key="5">
    <source>
        <dbReference type="EMBL" id="GAG98253.1"/>
    </source>
</evidence>
<evidence type="ECO:0000256" key="3">
    <source>
        <dbReference type="ARBA" id="ARBA00022840"/>
    </source>
</evidence>
<evidence type="ECO:0000256" key="1">
    <source>
        <dbReference type="ARBA" id="ARBA00022598"/>
    </source>
</evidence>
<dbReference type="Gene3D" id="3.30.470.20">
    <property type="entry name" value="ATP-grasp fold, B domain"/>
    <property type="match status" value="1"/>
</dbReference>
<accession>X1CQ35</accession>
<keyword evidence="1" id="KW-0436">Ligase</keyword>
<dbReference type="GO" id="GO:0004637">
    <property type="term" value="F:phosphoribosylamine-glycine ligase activity"/>
    <property type="evidence" value="ECO:0007669"/>
    <property type="project" value="InterPro"/>
</dbReference>
<dbReference type="SMART" id="SM01209">
    <property type="entry name" value="GARS_A"/>
    <property type="match status" value="1"/>
</dbReference>
<dbReference type="EMBL" id="BART01026552">
    <property type="protein sequence ID" value="GAG98253.1"/>
    <property type="molecule type" value="Genomic_DNA"/>
</dbReference>
<keyword evidence="3" id="KW-0067">ATP-binding</keyword>
<dbReference type="InterPro" id="IPR020561">
    <property type="entry name" value="PRibGlycinamid_synth_ATP-grasp"/>
</dbReference>
<dbReference type="GO" id="GO:0005524">
    <property type="term" value="F:ATP binding"/>
    <property type="evidence" value="ECO:0007669"/>
    <property type="project" value="UniProtKB-KW"/>
</dbReference>
<evidence type="ECO:0000259" key="4">
    <source>
        <dbReference type="Pfam" id="PF01071"/>
    </source>
</evidence>
<dbReference type="GO" id="GO:0009113">
    <property type="term" value="P:purine nucleobase biosynthetic process"/>
    <property type="evidence" value="ECO:0007669"/>
    <property type="project" value="InterPro"/>
</dbReference>
<sequence>FSKLFFIPDCPPVGIDPSTGEYRTVSQVEIDGSIIDCYAVAAFLEPGLVRSHLPAVDGAHVMPLRMFAQDYKPAFDPDDAKSIEQFGGNLNTGGTGCYCPHKEVSPWLVNRIIKEIVNPTVNAIYNDLGWAYKGIIYFGLNLDPYDQLDVFEINVRHGDPEWPVIARKLSTDLFEIGMAVWDSTLDRIKQVWNKQHYVDVIAMI</sequence>
<dbReference type="Pfam" id="PF01071">
    <property type="entry name" value="GARS_A"/>
    <property type="match status" value="1"/>
</dbReference>
<feature type="non-terminal residue" evidence="5">
    <location>
        <position position="1"/>
    </location>
</feature>
<dbReference type="PANTHER" id="PTHR43472:SF1">
    <property type="entry name" value="PHOSPHORIBOSYLAMINE--GLYCINE LIGASE, CHLOROPLASTIC"/>
    <property type="match status" value="1"/>
</dbReference>
<keyword evidence="2" id="KW-0547">Nucleotide-binding</keyword>
<dbReference type="SUPFAM" id="SSF56059">
    <property type="entry name" value="Glutathione synthetase ATP-binding domain-like"/>
    <property type="match status" value="1"/>
</dbReference>
<comment type="caution">
    <text evidence="5">The sequence shown here is derived from an EMBL/GenBank/DDBJ whole genome shotgun (WGS) entry which is preliminary data.</text>
</comment>
<dbReference type="PANTHER" id="PTHR43472">
    <property type="entry name" value="PHOSPHORIBOSYLAMINE--GLYCINE LIGASE"/>
    <property type="match status" value="1"/>
</dbReference>
<feature type="domain" description="Phosphoribosylglycinamide synthetase ATP-grasp (A)" evidence="4">
    <location>
        <begin position="51"/>
        <end position="161"/>
    </location>
</feature>
<reference evidence="5" key="1">
    <citation type="journal article" date="2014" name="Front. Microbiol.">
        <title>High frequency of phylogenetically diverse reductive dehalogenase-homologous genes in deep subseafloor sedimentary metagenomes.</title>
        <authorList>
            <person name="Kawai M."/>
            <person name="Futagami T."/>
            <person name="Toyoda A."/>
            <person name="Takaki Y."/>
            <person name="Nishi S."/>
            <person name="Hori S."/>
            <person name="Arai W."/>
            <person name="Tsubouchi T."/>
            <person name="Morono Y."/>
            <person name="Uchiyama I."/>
            <person name="Ito T."/>
            <person name="Fujiyama A."/>
            <person name="Inagaki F."/>
            <person name="Takami H."/>
        </authorList>
    </citation>
    <scope>NUCLEOTIDE SEQUENCE</scope>
    <source>
        <strain evidence="5">Expedition CK06-06</strain>
    </source>
</reference>
<gene>
    <name evidence="5" type="ORF">S01H4_47322</name>
</gene>
<evidence type="ECO:0000256" key="2">
    <source>
        <dbReference type="ARBA" id="ARBA00022741"/>
    </source>
</evidence>
<organism evidence="5">
    <name type="scientific">marine sediment metagenome</name>
    <dbReference type="NCBI Taxonomy" id="412755"/>
    <lineage>
        <taxon>unclassified sequences</taxon>
        <taxon>metagenomes</taxon>
        <taxon>ecological metagenomes</taxon>
    </lineage>
</organism>
<name>X1CQ35_9ZZZZ</name>
<proteinExistence type="predicted"/>
<protein>
    <recommendedName>
        <fullName evidence="4">Phosphoribosylglycinamide synthetase ATP-grasp (A) domain-containing protein</fullName>
    </recommendedName>
</protein>
<dbReference type="InterPro" id="IPR000115">
    <property type="entry name" value="PRibGlycinamide_synth"/>
</dbReference>